<keyword evidence="3" id="KW-1185">Reference proteome</keyword>
<evidence type="ECO:0000313" key="3">
    <source>
        <dbReference type="Proteomes" id="UP000315303"/>
    </source>
</evidence>
<dbReference type="OrthoDB" id="8613597at2"/>
<dbReference type="Proteomes" id="UP000315303">
    <property type="component" value="Unassembled WGS sequence"/>
</dbReference>
<comment type="caution">
    <text evidence="2">The sequence shown here is derived from an EMBL/GenBank/DDBJ whole genome shotgun (WGS) entry which is preliminary data.</text>
</comment>
<keyword evidence="1" id="KW-1133">Transmembrane helix</keyword>
<dbReference type="AlphaFoldDB" id="A0A502KKH1"/>
<keyword evidence="1" id="KW-0812">Transmembrane</keyword>
<keyword evidence="1" id="KW-0472">Membrane</keyword>
<name>A0A502KKH1_9GAMM</name>
<evidence type="ECO:0000256" key="1">
    <source>
        <dbReference type="SAM" id="Phobius"/>
    </source>
</evidence>
<proteinExistence type="predicted"/>
<feature type="transmembrane region" description="Helical" evidence="1">
    <location>
        <begin position="43"/>
        <end position="64"/>
    </location>
</feature>
<evidence type="ECO:0000313" key="2">
    <source>
        <dbReference type="EMBL" id="TPH12052.1"/>
    </source>
</evidence>
<feature type="transmembrane region" description="Helical" evidence="1">
    <location>
        <begin position="12"/>
        <end position="31"/>
    </location>
</feature>
<evidence type="ECO:0008006" key="4">
    <source>
        <dbReference type="Google" id="ProtNLM"/>
    </source>
</evidence>
<reference evidence="2 3" key="1">
    <citation type="submission" date="2019-01" db="EMBL/GenBank/DDBJ databases">
        <title>Litorilituus lipolytica sp. nov., isolated from intertidal sand of the Yellow Sea in China.</title>
        <authorList>
            <person name="Liu A."/>
        </authorList>
    </citation>
    <scope>NUCLEOTIDE SEQUENCE [LARGE SCALE GENOMIC DNA]</scope>
    <source>
        <strain evidence="2 3">RZ04</strain>
    </source>
</reference>
<protein>
    <recommendedName>
        <fullName evidence="4">Type IV pilin accessory protein</fullName>
    </recommendedName>
</protein>
<dbReference type="RefSeq" id="WP_140605583.1">
    <property type="nucleotide sequence ID" value="NZ_SAWY01000041.1"/>
</dbReference>
<organism evidence="2 3">
    <name type="scientific">Litorilituus lipolyticus</name>
    <dbReference type="NCBI Taxonomy" id="2491017"/>
    <lineage>
        <taxon>Bacteria</taxon>
        <taxon>Pseudomonadati</taxon>
        <taxon>Pseudomonadota</taxon>
        <taxon>Gammaproteobacteria</taxon>
        <taxon>Alteromonadales</taxon>
        <taxon>Colwelliaceae</taxon>
        <taxon>Litorilituus</taxon>
    </lineage>
</organism>
<dbReference type="EMBL" id="SAWY01000041">
    <property type="protein sequence ID" value="TPH12052.1"/>
    <property type="molecule type" value="Genomic_DNA"/>
</dbReference>
<sequence length="235" mass="27175">MNSLKIRYFYRHLIISILIVGSVTYICQLIWFPSPFIELDGTWRALLVLIGVDITLGPLLTLILVNSSKSKFELRLDMLVIVLLQASALIFGLSKIEQERVWAIVHYDGAFHSITKKDISESEYKTKLNLPQFQKIYFAMILEKDVNNHTKQESTSFLFSPTIYKNITKEEIEKQSFSYDNLPEYIQNKYQNKYIFKGLAGKKRNAALVFNPNMKLIDIVLLPEQSEPENISSNN</sequence>
<gene>
    <name evidence="2" type="ORF">EPA86_16955</name>
</gene>
<accession>A0A502KKH1</accession>